<dbReference type="InterPro" id="IPR011356">
    <property type="entry name" value="Leucine_aapep/pepB"/>
</dbReference>
<keyword evidence="4" id="KW-0378">Hydrolase</keyword>
<dbReference type="PRINTS" id="PR00481">
    <property type="entry name" value="LAMNOPPTDASE"/>
</dbReference>
<dbReference type="AlphaFoldDB" id="A0AA38HGN6"/>
<evidence type="ECO:0000313" key="8">
    <source>
        <dbReference type="Proteomes" id="UP001168821"/>
    </source>
</evidence>
<evidence type="ECO:0000256" key="1">
    <source>
        <dbReference type="ARBA" id="ARBA00009528"/>
    </source>
</evidence>
<dbReference type="InterPro" id="IPR000819">
    <property type="entry name" value="Peptidase_M17_C"/>
</dbReference>
<evidence type="ECO:0000313" key="7">
    <source>
        <dbReference type="EMBL" id="KAJ3615988.1"/>
    </source>
</evidence>
<proteinExistence type="inferred from homology"/>
<gene>
    <name evidence="7" type="ORF">Zmor_012142</name>
</gene>
<keyword evidence="5" id="KW-0812">Transmembrane</keyword>
<dbReference type="CDD" id="cd00433">
    <property type="entry name" value="Peptidase_M17"/>
    <property type="match status" value="1"/>
</dbReference>
<dbReference type="PROSITE" id="PS00631">
    <property type="entry name" value="CYTOSOL_AP"/>
    <property type="match status" value="1"/>
</dbReference>
<keyword evidence="8" id="KW-1185">Reference proteome</keyword>
<dbReference type="Proteomes" id="UP001168821">
    <property type="component" value="Unassembled WGS sequence"/>
</dbReference>
<reference evidence="7" key="1">
    <citation type="journal article" date="2023" name="G3 (Bethesda)">
        <title>Whole genome assemblies of Zophobas morio and Tenebrio molitor.</title>
        <authorList>
            <person name="Kaur S."/>
            <person name="Stinson S.A."/>
            <person name="diCenzo G.C."/>
        </authorList>
    </citation>
    <scope>NUCLEOTIDE SEQUENCE</scope>
    <source>
        <strain evidence="7">QUZm001</strain>
    </source>
</reference>
<dbReference type="EMBL" id="JALNTZ010003781">
    <property type="protein sequence ID" value="KAJ3615988.1"/>
    <property type="molecule type" value="Genomic_DNA"/>
</dbReference>
<sequence>MEDVRISPLNAHEEGLLYLLFYQSYLIITIILVCLQSWSKGVIYAECQNLARTLMELPANILTPSSFCERTVQLFNNFSDSVRCSIRDEVFFLKCLSTIKVVNLTISRSGSEGKAWRLSTPSQSRACRLTGSAGFCWERCLLRLIMILIAGDIVDHQELLLTGQHGGISIKPSSRMEQMKADMGGAACVVGVIKAVASLGAPGRVIGLIPLCENMPSGDACRPGDVVRTRKGLTIEVENTDAEGRLILCDALSYADELYPDARAVISIATLTGAMDVALGAGATGAFCASRLLYTVIEESGHEAGDRFWRMPLFRHYQAQIKSDVADIKNVGGRSAGACTAAALLQNFISNKRFAHLDIAGVMHASPFEGSVCPYLSRGMQGIYCFSTYAYCCR</sequence>
<feature type="transmembrane region" description="Helical" evidence="5">
    <location>
        <begin position="15"/>
        <end position="35"/>
    </location>
</feature>
<keyword evidence="5" id="KW-1133">Transmembrane helix</keyword>
<keyword evidence="5" id="KW-0472">Membrane</keyword>
<name>A0AA38HGN6_9CUCU</name>
<comment type="caution">
    <text evidence="7">The sequence shown here is derived from an EMBL/GenBank/DDBJ whole genome shotgun (WGS) entry which is preliminary data.</text>
</comment>
<keyword evidence="3" id="KW-0645">Protease</keyword>
<dbReference type="SUPFAM" id="SSF53187">
    <property type="entry name" value="Zn-dependent exopeptidases"/>
    <property type="match status" value="1"/>
</dbReference>
<dbReference type="Gene3D" id="3.40.630.10">
    <property type="entry name" value="Zn peptidases"/>
    <property type="match status" value="2"/>
</dbReference>
<dbReference type="GO" id="GO:0006508">
    <property type="term" value="P:proteolysis"/>
    <property type="evidence" value="ECO:0007669"/>
    <property type="project" value="UniProtKB-KW"/>
</dbReference>
<dbReference type="PANTHER" id="PTHR11963">
    <property type="entry name" value="LEUCINE AMINOPEPTIDASE-RELATED"/>
    <property type="match status" value="1"/>
</dbReference>
<protein>
    <recommendedName>
        <fullName evidence="6">Cytosol aminopeptidase domain-containing protein</fullName>
    </recommendedName>
</protein>
<dbReference type="PANTHER" id="PTHR11963:SF23">
    <property type="entry name" value="CYTOSOL AMINOPEPTIDASE"/>
    <property type="match status" value="1"/>
</dbReference>
<evidence type="ECO:0000256" key="2">
    <source>
        <dbReference type="ARBA" id="ARBA00022438"/>
    </source>
</evidence>
<comment type="similarity">
    <text evidence="1">Belongs to the peptidase M17 family.</text>
</comment>
<evidence type="ECO:0000256" key="3">
    <source>
        <dbReference type="ARBA" id="ARBA00022670"/>
    </source>
</evidence>
<feature type="domain" description="Cytosol aminopeptidase" evidence="6">
    <location>
        <begin position="239"/>
        <end position="246"/>
    </location>
</feature>
<keyword evidence="2" id="KW-0031">Aminopeptidase</keyword>
<evidence type="ECO:0000256" key="5">
    <source>
        <dbReference type="SAM" id="Phobius"/>
    </source>
</evidence>
<accession>A0AA38HGN6</accession>
<evidence type="ECO:0000259" key="6">
    <source>
        <dbReference type="PROSITE" id="PS00631"/>
    </source>
</evidence>
<dbReference type="GO" id="GO:0030145">
    <property type="term" value="F:manganese ion binding"/>
    <property type="evidence" value="ECO:0007669"/>
    <property type="project" value="InterPro"/>
</dbReference>
<dbReference type="GO" id="GO:0005737">
    <property type="term" value="C:cytoplasm"/>
    <property type="evidence" value="ECO:0007669"/>
    <property type="project" value="InterPro"/>
</dbReference>
<dbReference type="Pfam" id="PF00883">
    <property type="entry name" value="Peptidase_M17"/>
    <property type="match status" value="1"/>
</dbReference>
<organism evidence="7 8">
    <name type="scientific">Zophobas morio</name>
    <dbReference type="NCBI Taxonomy" id="2755281"/>
    <lineage>
        <taxon>Eukaryota</taxon>
        <taxon>Metazoa</taxon>
        <taxon>Ecdysozoa</taxon>
        <taxon>Arthropoda</taxon>
        <taxon>Hexapoda</taxon>
        <taxon>Insecta</taxon>
        <taxon>Pterygota</taxon>
        <taxon>Neoptera</taxon>
        <taxon>Endopterygota</taxon>
        <taxon>Coleoptera</taxon>
        <taxon>Polyphaga</taxon>
        <taxon>Cucujiformia</taxon>
        <taxon>Tenebrionidae</taxon>
        <taxon>Zophobas</taxon>
    </lineage>
</organism>
<evidence type="ECO:0000256" key="4">
    <source>
        <dbReference type="ARBA" id="ARBA00022801"/>
    </source>
</evidence>
<dbReference type="GO" id="GO:0070006">
    <property type="term" value="F:metalloaminopeptidase activity"/>
    <property type="evidence" value="ECO:0007669"/>
    <property type="project" value="InterPro"/>
</dbReference>